<evidence type="ECO:0000259" key="12">
    <source>
        <dbReference type="PROSITE" id="PS52015"/>
    </source>
</evidence>
<keyword evidence="14" id="KW-1185">Reference proteome</keyword>
<feature type="compositionally biased region" description="Pro residues" evidence="10">
    <location>
        <begin position="98"/>
        <end position="108"/>
    </location>
</feature>
<dbReference type="Proteomes" id="UP000256838">
    <property type="component" value="Unassembled WGS sequence"/>
</dbReference>
<evidence type="ECO:0000256" key="8">
    <source>
        <dbReference type="ARBA" id="ARBA00022989"/>
    </source>
</evidence>
<dbReference type="AlphaFoldDB" id="A0A3D8JY39"/>
<keyword evidence="6 11" id="KW-0812">Transmembrane</keyword>
<dbReference type="EMBL" id="QRGA01000008">
    <property type="protein sequence ID" value="RDU98038.1"/>
    <property type="molecule type" value="Genomic_DNA"/>
</dbReference>
<dbReference type="GO" id="GO:0055085">
    <property type="term" value="P:transmembrane transport"/>
    <property type="evidence" value="ECO:0007669"/>
    <property type="project" value="InterPro"/>
</dbReference>
<proteinExistence type="inferred from homology"/>
<evidence type="ECO:0000256" key="7">
    <source>
        <dbReference type="ARBA" id="ARBA00022927"/>
    </source>
</evidence>
<evidence type="ECO:0000256" key="2">
    <source>
        <dbReference type="ARBA" id="ARBA00006555"/>
    </source>
</evidence>
<keyword evidence="8 11" id="KW-1133">Transmembrane helix</keyword>
<evidence type="ECO:0000256" key="6">
    <source>
        <dbReference type="ARBA" id="ARBA00022692"/>
    </source>
</evidence>
<accession>A0A3D8JY39</accession>
<sequence length="261" mass="26481">MQASSSVVAGARPAAPLGMSRSRIVPALLGVALAHAVLIAVFLTSNSAPAPRPVQSTAIVAQLLSPQSDAPPVAVQSAPQPPAKPAHTEPVRPHVSAPKPPAPHPRVPVPAATRSIAPAPAPAVSPAPPSQATASTSAPTTATQTAAAATGASSSKAPAAPETMAIAAPKHVEHADCHIVKPDYPELSRRREETGTATVRFVIGTTGAVETVTLVKSSGFARLDDAAIAALRQSTCQPFVENGSPIRVSYTQAFKFGLDDD</sequence>
<name>A0A3D8JY39_9BURK</name>
<dbReference type="GO" id="GO:0098797">
    <property type="term" value="C:plasma membrane protein complex"/>
    <property type="evidence" value="ECO:0007669"/>
    <property type="project" value="TreeGrafter"/>
</dbReference>
<dbReference type="PANTHER" id="PTHR33446">
    <property type="entry name" value="PROTEIN TONB-RELATED"/>
    <property type="match status" value="1"/>
</dbReference>
<dbReference type="GO" id="GO:0031992">
    <property type="term" value="F:energy transducer activity"/>
    <property type="evidence" value="ECO:0007669"/>
    <property type="project" value="TreeGrafter"/>
</dbReference>
<comment type="subcellular location">
    <subcellularLocation>
        <location evidence="1">Cell inner membrane</location>
        <topology evidence="1">Single-pass membrane protein</topology>
        <orientation evidence="1">Periplasmic side</orientation>
    </subcellularLocation>
</comment>
<keyword evidence="5" id="KW-0997">Cell inner membrane</keyword>
<reference evidence="13 14" key="1">
    <citation type="submission" date="2018-08" db="EMBL/GenBank/DDBJ databases">
        <title>Paraburkholderia sp. DHOM06 isolated from forest soil.</title>
        <authorList>
            <person name="Gao Z.-H."/>
            <person name="Qiu L.-H."/>
        </authorList>
    </citation>
    <scope>NUCLEOTIDE SEQUENCE [LARGE SCALE GENOMIC DNA]</scope>
    <source>
        <strain evidence="13 14">DHOM06</strain>
    </source>
</reference>
<evidence type="ECO:0000256" key="4">
    <source>
        <dbReference type="ARBA" id="ARBA00022475"/>
    </source>
</evidence>
<keyword evidence="4" id="KW-1003">Cell membrane</keyword>
<gene>
    <name evidence="13" type="ORF">DWV00_16090</name>
</gene>
<evidence type="ECO:0000313" key="13">
    <source>
        <dbReference type="EMBL" id="RDU98038.1"/>
    </source>
</evidence>
<dbReference type="PROSITE" id="PS52015">
    <property type="entry name" value="TONB_CTD"/>
    <property type="match status" value="1"/>
</dbReference>
<dbReference type="SUPFAM" id="SSF74653">
    <property type="entry name" value="TolA/TonB C-terminal domain"/>
    <property type="match status" value="1"/>
</dbReference>
<evidence type="ECO:0000256" key="9">
    <source>
        <dbReference type="ARBA" id="ARBA00023136"/>
    </source>
</evidence>
<dbReference type="GO" id="GO:0015031">
    <property type="term" value="P:protein transport"/>
    <property type="evidence" value="ECO:0007669"/>
    <property type="project" value="UniProtKB-KW"/>
</dbReference>
<protein>
    <submittedName>
        <fullName evidence="13">Energy transducer TonB</fullName>
    </submittedName>
</protein>
<evidence type="ECO:0000256" key="5">
    <source>
        <dbReference type="ARBA" id="ARBA00022519"/>
    </source>
</evidence>
<dbReference type="InterPro" id="IPR051045">
    <property type="entry name" value="TonB-dependent_transducer"/>
</dbReference>
<dbReference type="InterPro" id="IPR037682">
    <property type="entry name" value="TonB_C"/>
</dbReference>
<keyword evidence="9 11" id="KW-0472">Membrane</keyword>
<dbReference type="Gene3D" id="3.30.1150.10">
    <property type="match status" value="1"/>
</dbReference>
<dbReference type="PANTHER" id="PTHR33446:SF2">
    <property type="entry name" value="PROTEIN TONB"/>
    <property type="match status" value="1"/>
</dbReference>
<evidence type="ECO:0000256" key="1">
    <source>
        <dbReference type="ARBA" id="ARBA00004383"/>
    </source>
</evidence>
<dbReference type="InterPro" id="IPR006260">
    <property type="entry name" value="TonB/TolA_C"/>
</dbReference>
<feature type="compositionally biased region" description="Pro residues" evidence="10">
    <location>
        <begin position="119"/>
        <end position="129"/>
    </location>
</feature>
<evidence type="ECO:0000256" key="3">
    <source>
        <dbReference type="ARBA" id="ARBA00022448"/>
    </source>
</evidence>
<keyword evidence="7" id="KW-0653">Protein transport</keyword>
<dbReference type="NCBIfam" id="TIGR01352">
    <property type="entry name" value="tonB_Cterm"/>
    <property type="match status" value="1"/>
</dbReference>
<dbReference type="Pfam" id="PF03544">
    <property type="entry name" value="TonB_C"/>
    <property type="match status" value="1"/>
</dbReference>
<feature type="compositionally biased region" description="Low complexity" evidence="10">
    <location>
        <begin position="130"/>
        <end position="160"/>
    </location>
</feature>
<feature type="domain" description="TonB C-terminal" evidence="12">
    <location>
        <begin position="169"/>
        <end position="261"/>
    </location>
</feature>
<evidence type="ECO:0000256" key="11">
    <source>
        <dbReference type="SAM" id="Phobius"/>
    </source>
</evidence>
<feature type="region of interest" description="Disordered" evidence="10">
    <location>
        <begin position="69"/>
        <end position="160"/>
    </location>
</feature>
<feature type="transmembrane region" description="Helical" evidence="11">
    <location>
        <begin position="24"/>
        <end position="43"/>
    </location>
</feature>
<dbReference type="OrthoDB" id="9792439at2"/>
<organism evidence="13 14">
    <name type="scientific">Trinickia dinghuensis</name>
    <dbReference type="NCBI Taxonomy" id="2291023"/>
    <lineage>
        <taxon>Bacteria</taxon>
        <taxon>Pseudomonadati</taxon>
        <taxon>Pseudomonadota</taxon>
        <taxon>Betaproteobacteria</taxon>
        <taxon>Burkholderiales</taxon>
        <taxon>Burkholderiaceae</taxon>
        <taxon>Trinickia</taxon>
    </lineage>
</organism>
<comment type="similarity">
    <text evidence="2">Belongs to the TonB family.</text>
</comment>
<keyword evidence="3" id="KW-0813">Transport</keyword>
<evidence type="ECO:0000313" key="14">
    <source>
        <dbReference type="Proteomes" id="UP000256838"/>
    </source>
</evidence>
<evidence type="ECO:0000256" key="10">
    <source>
        <dbReference type="SAM" id="MobiDB-lite"/>
    </source>
</evidence>
<comment type="caution">
    <text evidence="13">The sequence shown here is derived from an EMBL/GenBank/DDBJ whole genome shotgun (WGS) entry which is preliminary data.</text>
</comment>